<proteinExistence type="inferred from homology"/>
<protein>
    <submittedName>
        <fullName evidence="2">Cytochrome P450</fullName>
    </submittedName>
</protein>
<organism evidence="2 3">
    <name type="scientific">Lentzea miocenica</name>
    <dbReference type="NCBI Taxonomy" id="3095431"/>
    <lineage>
        <taxon>Bacteria</taxon>
        <taxon>Bacillati</taxon>
        <taxon>Actinomycetota</taxon>
        <taxon>Actinomycetes</taxon>
        <taxon>Pseudonocardiales</taxon>
        <taxon>Pseudonocardiaceae</taxon>
        <taxon>Lentzea</taxon>
    </lineage>
</organism>
<keyword evidence="3" id="KW-1185">Reference proteome</keyword>
<gene>
    <name evidence="2" type="ORF">SK803_17720</name>
</gene>
<accession>A0ABU4T1N0</accession>
<sequence length="369" mass="41477">MYGGSWVLFSYEDAAALLRDPRLTNNRANLPVLALPEEERGQFDDFVSFLRTWTAFYEGDHHLLRRKRMDEVFRVLTPSRVAAVVHEVVNRLIDGWGGRRSIDVVQDFARPLPAMVFTRLMGAPESDYAQLDHWADDIAYLFGASDLTVEDVSRGWESAQLLVAYLRDLAADMARLPHNSILGGLMAQDNPGFSFTEAEACAQVVLLMFAGLEPSRHLIGSAVLGLHRFPEQRALLAEQPRLWPAAVEEFQRFDPPVQYIGRMAAESFTYRGHQIEKGQLVLPHVGSANRDPKQFTDPDVLDVRRRARHLALGEGVHRCVGAALVRVQTGVAVRTLLERFPGLRVSGHLKPIWHSYVGFHGLQSLPAWL</sequence>
<dbReference type="InterPro" id="IPR002397">
    <property type="entry name" value="Cyt_P450_B"/>
</dbReference>
<dbReference type="PANTHER" id="PTHR46696">
    <property type="entry name" value="P450, PUTATIVE (EUROFUNG)-RELATED"/>
    <property type="match status" value="1"/>
</dbReference>
<evidence type="ECO:0000313" key="2">
    <source>
        <dbReference type="EMBL" id="MDX8032066.1"/>
    </source>
</evidence>
<dbReference type="PANTHER" id="PTHR46696:SF1">
    <property type="entry name" value="CYTOCHROME P450 YJIB-RELATED"/>
    <property type="match status" value="1"/>
</dbReference>
<name>A0ABU4T1N0_9PSEU</name>
<dbReference type="EMBL" id="JAXAVW010000013">
    <property type="protein sequence ID" value="MDX8032066.1"/>
    <property type="molecule type" value="Genomic_DNA"/>
</dbReference>
<evidence type="ECO:0000313" key="3">
    <source>
        <dbReference type="Proteomes" id="UP001285521"/>
    </source>
</evidence>
<dbReference type="SUPFAM" id="SSF48264">
    <property type="entry name" value="Cytochrome P450"/>
    <property type="match status" value="1"/>
</dbReference>
<comment type="similarity">
    <text evidence="1">Belongs to the cytochrome P450 family.</text>
</comment>
<comment type="caution">
    <text evidence="2">The sequence shown here is derived from an EMBL/GenBank/DDBJ whole genome shotgun (WGS) entry which is preliminary data.</text>
</comment>
<reference evidence="2 3" key="1">
    <citation type="submission" date="2023-11" db="EMBL/GenBank/DDBJ databases">
        <title>Lentzea sokolovensis, sp. nov., Lentzea kristufkii, sp. nov., and Lentzea miocenensis, sp. nov., rare actinobacteria from Sokolov Coal Basin, Miocene lacustrine sediment, Czech Republic.</title>
        <authorList>
            <person name="Lara A."/>
            <person name="Kotroba L."/>
            <person name="Nouioui I."/>
            <person name="Neumann-Schaal M."/>
            <person name="Mast Y."/>
            <person name="Chronakova A."/>
        </authorList>
    </citation>
    <scope>NUCLEOTIDE SEQUENCE [LARGE SCALE GENOMIC DNA]</scope>
    <source>
        <strain evidence="2 3">BCCO 10_0856</strain>
    </source>
</reference>
<dbReference type="InterPro" id="IPR036396">
    <property type="entry name" value="Cyt_P450_sf"/>
</dbReference>
<dbReference type="Gene3D" id="1.10.630.10">
    <property type="entry name" value="Cytochrome P450"/>
    <property type="match status" value="1"/>
</dbReference>
<dbReference type="InterPro" id="IPR001128">
    <property type="entry name" value="Cyt_P450"/>
</dbReference>
<evidence type="ECO:0000256" key="1">
    <source>
        <dbReference type="ARBA" id="ARBA00010617"/>
    </source>
</evidence>
<dbReference type="Proteomes" id="UP001285521">
    <property type="component" value="Unassembled WGS sequence"/>
</dbReference>
<dbReference type="RefSeq" id="WP_319967118.1">
    <property type="nucleotide sequence ID" value="NZ_JAXAVW010000013.1"/>
</dbReference>
<dbReference type="PRINTS" id="PR00359">
    <property type="entry name" value="BP450"/>
</dbReference>
<dbReference type="Pfam" id="PF00067">
    <property type="entry name" value="p450"/>
    <property type="match status" value="1"/>
</dbReference>